<gene>
    <name evidence="1" type="ORF">GSTENG00011027001</name>
</gene>
<name>Q4SXA6_TETNG</name>
<accession>Q4SXA6</accession>
<feature type="non-terminal residue" evidence="1">
    <location>
        <position position="28"/>
    </location>
</feature>
<sequence length="28" mass="3511">MSMWTQLRLLLWKNFTYRRRQRVSGLLG</sequence>
<dbReference type="EMBL" id="CAAE01012653">
    <property type="protein sequence ID" value="CAF94726.1"/>
    <property type="molecule type" value="Genomic_DNA"/>
</dbReference>
<dbReference type="AlphaFoldDB" id="Q4SXA6"/>
<organism evidence="1">
    <name type="scientific">Tetraodon nigroviridis</name>
    <name type="common">Spotted green pufferfish</name>
    <name type="synonym">Chelonodon nigroviridis</name>
    <dbReference type="NCBI Taxonomy" id="99883"/>
    <lineage>
        <taxon>Eukaryota</taxon>
        <taxon>Metazoa</taxon>
        <taxon>Chordata</taxon>
        <taxon>Craniata</taxon>
        <taxon>Vertebrata</taxon>
        <taxon>Euteleostomi</taxon>
        <taxon>Actinopterygii</taxon>
        <taxon>Neopterygii</taxon>
        <taxon>Teleostei</taxon>
        <taxon>Neoteleostei</taxon>
        <taxon>Acanthomorphata</taxon>
        <taxon>Eupercaria</taxon>
        <taxon>Tetraodontiformes</taxon>
        <taxon>Tetradontoidea</taxon>
        <taxon>Tetraodontidae</taxon>
        <taxon>Tetraodon</taxon>
    </lineage>
</organism>
<dbReference type="KEGG" id="tng:GSTEN00011027G001"/>
<proteinExistence type="predicted"/>
<comment type="caution">
    <text evidence="1">The sequence shown here is derived from an EMBL/GenBank/DDBJ whole genome shotgun (WGS) entry which is preliminary data.</text>
</comment>
<reference evidence="1" key="1">
    <citation type="journal article" date="2004" name="Nature">
        <title>Genome duplication in the teleost fish Tetraodon nigroviridis reveals the early vertebrate proto-karyotype.</title>
        <authorList>
            <person name="Jaillon O."/>
            <person name="Aury J.-M."/>
            <person name="Brunet F."/>
            <person name="Petit J.-L."/>
            <person name="Stange-Thomann N."/>
            <person name="Mauceli E."/>
            <person name="Bouneau L."/>
            <person name="Fischer C."/>
            <person name="Ozouf-Costaz C."/>
            <person name="Bernot A."/>
            <person name="Nicaud S."/>
            <person name="Jaffe D."/>
            <person name="Fisher S."/>
            <person name="Lutfalla G."/>
            <person name="Dossat C."/>
            <person name="Segurens B."/>
            <person name="Dasilva C."/>
            <person name="Salanoubat M."/>
            <person name="Levy M."/>
            <person name="Boudet N."/>
            <person name="Castellano S."/>
            <person name="Anthouard V."/>
            <person name="Jubin C."/>
            <person name="Castelli V."/>
            <person name="Katinka M."/>
            <person name="Vacherie B."/>
            <person name="Biemont C."/>
            <person name="Skalli Z."/>
            <person name="Cattolico L."/>
            <person name="Poulain J."/>
            <person name="De Berardinis V."/>
            <person name="Cruaud C."/>
            <person name="Duprat S."/>
            <person name="Brottier P."/>
            <person name="Coutanceau J.-P."/>
            <person name="Gouzy J."/>
            <person name="Parra G."/>
            <person name="Lardier G."/>
            <person name="Chapple C."/>
            <person name="McKernan K.J."/>
            <person name="McEwan P."/>
            <person name="Bosak S."/>
            <person name="Kellis M."/>
            <person name="Volff J.-N."/>
            <person name="Guigo R."/>
            <person name="Zody M.C."/>
            <person name="Mesirov J."/>
            <person name="Lindblad-Toh K."/>
            <person name="Birren B."/>
            <person name="Nusbaum C."/>
            <person name="Kahn D."/>
            <person name="Robinson-Rechavi M."/>
            <person name="Laudet V."/>
            <person name="Schachter V."/>
            <person name="Quetier F."/>
            <person name="Saurin W."/>
            <person name="Scarpelli C."/>
            <person name="Wincker P."/>
            <person name="Lander E.S."/>
            <person name="Weissenbach J."/>
            <person name="Roest Crollius H."/>
        </authorList>
    </citation>
    <scope>NUCLEOTIDE SEQUENCE [LARGE SCALE GENOMIC DNA]</scope>
</reference>
<protein>
    <submittedName>
        <fullName evidence="1">(spotted green pufferfish) hypothetical protein</fullName>
    </submittedName>
</protein>
<reference evidence="1" key="2">
    <citation type="submission" date="2004-02" db="EMBL/GenBank/DDBJ databases">
        <authorList>
            <consortium name="Genoscope"/>
            <consortium name="Whitehead Institute Centre for Genome Research"/>
        </authorList>
    </citation>
    <scope>NUCLEOTIDE SEQUENCE</scope>
</reference>
<evidence type="ECO:0000313" key="1">
    <source>
        <dbReference type="EMBL" id="CAF94726.1"/>
    </source>
</evidence>